<evidence type="ECO:0000313" key="2">
    <source>
        <dbReference type="EMBL" id="QDT54614.1"/>
    </source>
</evidence>
<dbReference type="AlphaFoldDB" id="A0A517SEQ8"/>
<dbReference type="InParanoid" id="A0A517SEQ8"/>
<name>A0A517SEQ8_9PLAN</name>
<keyword evidence="3" id="KW-1185">Reference proteome</keyword>
<dbReference type="KEGG" id="ccos:Pan44_26490"/>
<feature type="compositionally biased region" description="Basic and acidic residues" evidence="1">
    <location>
        <begin position="43"/>
        <end position="53"/>
    </location>
</feature>
<protein>
    <submittedName>
        <fullName evidence="2">Uncharacterized protein</fullName>
    </submittedName>
</protein>
<organism evidence="2 3">
    <name type="scientific">Caulifigura coniformis</name>
    <dbReference type="NCBI Taxonomy" id="2527983"/>
    <lineage>
        <taxon>Bacteria</taxon>
        <taxon>Pseudomonadati</taxon>
        <taxon>Planctomycetota</taxon>
        <taxon>Planctomycetia</taxon>
        <taxon>Planctomycetales</taxon>
        <taxon>Planctomycetaceae</taxon>
        <taxon>Caulifigura</taxon>
    </lineage>
</organism>
<gene>
    <name evidence="2" type="ORF">Pan44_26490</name>
</gene>
<dbReference type="Proteomes" id="UP000315700">
    <property type="component" value="Chromosome"/>
</dbReference>
<evidence type="ECO:0000313" key="3">
    <source>
        <dbReference type="Proteomes" id="UP000315700"/>
    </source>
</evidence>
<feature type="region of interest" description="Disordered" evidence="1">
    <location>
        <begin position="43"/>
        <end position="67"/>
    </location>
</feature>
<proteinExistence type="predicted"/>
<dbReference type="RefSeq" id="WP_145030455.1">
    <property type="nucleotide sequence ID" value="NZ_CP036271.1"/>
</dbReference>
<reference evidence="2 3" key="1">
    <citation type="submission" date="2019-02" db="EMBL/GenBank/DDBJ databases">
        <title>Deep-cultivation of Planctomycetes and their phenomic and genomic characterization uncovers novel biology.</title>
        <authorList>
            <person name="Wiegand S."/>
            <person name="Jogler M."/>
            <person name="Boedeker C."/>
            <person name="Pinto D."/>
            <person name="Vollmers J."/>
            <person name="Rivas-Marin E."/>
            <person name="Kohn T."/>
            <person name="Peeters S.H."/>
            <person name="Heuer A."/>
            <person name="Rast P."/>
            <person name="Oberbeckmann S."/>
            <person name="Bunk B."/>
            <person name="Jeske O."/>
            <person name="Meyerdierks A."/>
            <person name="Storesund J.E."/>
            <person name="Kallscheuer N."/>
            <person name="Luecker S."/>
            <person name="Lage O.M."/>
            <person name="Pohl T."/>
            <person name="Merkel B.J."/>
            <person name="Hornburger P."/>
            <person name="Mueller R.-W."/>
            <person name="Bruemmer F."/>
            <person name="Labrenz M."/>
            <person name="Spormann A.M."/>
            <person name="Op den Camp H."/>
            <person name="Overmann J."/>
            <person name="Amann R."/>
            <person name="Jetten M.S.M."/>
            <person name="Mascher T."/>
            <person name="Medema M.H."/>
            <person name="Devos D.P."/>
            <person name="Kaster A.-K."/>
            <person name="Ovreas L."/>
            <person name="Rohde M."/>
            <person name="Galperin M.Y."/>
            <person name="Jogler C."/>
        </authorList>
    </citation>
    <scope>NUCLEOTIDE SEQUENCE [LARGE SCALE GENOMIC DNA]</scope>
    <source>
        <strain evidence="2 3">Pan44</strain>
    </source>
</reference>
<sequence length="67" mass="7248">MTESIRFSLKAKNVEFEFDGPPEEFSKLIATAAEKLADAVSRVAKEKGHDSESRSPFGFQPSSGGLS</sequence>
<evidence type="ECO:0000256" key="1">
    <source>
        <dbReference type="SAM" id="MobiDB-lite"/>
    </source>
</evidence>
<dbReference type="EMBL" id="CP036271">
    <property type="protein sequence ID" value="QDT54614.1"/>
    <property type="molecule type" value="Genomic_DNA"/>
</dbReference>
<accession>A0A517SEQ8</accession>